<protein>
    <submittedName>
        <fullName evidence="4">Alcohol dehydrogenase zinc-binding domain protein</fullName>
    </submittedName>
</protein>
<dbReference type="InterPro" id="IPR036291">
    <property type="entry name" value="NAD(P)-bd_dom_sf"/>
</dbReference>
<dbReference type="InterPro" id="IPR020843">
    <property type="entry name" value="ER"/>
</dbReference>
<evidence type="ECO:0000313" key="5">
    <source>
        <dbReference type="Proteomes" id="UP000004217"/>
    </source>
</evidence>
<dbReference type="PANTHER" id="PTHR48106">
    <property type="entry name" value="QUINONE OXIDOREDUCTASE PIG3-RELATED"/>
    <property type="match status" value="1"/>
</dbReference>
<dbReference type="CDD" id="cd08241">
    <property type="entry name" value="QOR1"/>
    <property type="match status" value="1"/>
</dbReference>
<feature type="domain" description="Enoyl reductase (ER)" evidence="3">
    <location>
        <begin position="10"/>
        <end position="311"/>
    </location>
</feature>
<dbReference type="SMART" id="SM00829">
    <property type="entry name" value="PKS_ER"/>
    <property type="match status" value="1"/>
</dbReference>
<reference evidence="4 5" key="1">
    <citation type="submission" date="2011-08" db="EMBL/GenBank/DDBJ databases">
        <authorList>
            <person name="Lin Y."/>
            <person name="Hao X."/>
            <person name="Johnstone L."/>
            <person name="Miller S.J."/>
            <person name="Wei G."/>
            <person name="Rensing C."/>
        </authorList>
    </citation>
    <scope>NUCLEOTIDE SEQUENCE [LARGE SCALE GENOMIC DNA]</scope>
    <source>
        <strain evidence="4 5">K42</strain>
    </source>
</reference>
<dbReference type="GO" id="GO:0035925">
    <property type="term" value="F:mRNA 3'-UTR AU-rich region binding"/>
    <property type="evidence" value="ECO:0007669"/>
    <property type="project" value="TreeGrafter"/>
</dbReference>
<sequence>MRAITMTEYGGPEVLKLSEVPDPVQKGSRIVLDVTRCGVNFADLHVVGNSYLKSVTLPYIPGNEVVGVAQDGRRMVALTQGGGYAEKIAVSKLTAWEIPDAVTDEQAVSIPLQGNSAFHLLYTVARLEKDEKILIPAAAGGVGSIAVQLAAQSGAKVIAMASTEEKRQLALELGAHATVDSSTHEDLAARVTEAAGGKVNVALEMTGGKVLQETIQTLAPRGRLVLYGFASGDLENIPVHTLLQNSITASGFWLPNLYTSRGTLELSTKQLFAYVANGHLRLISGGSFPLEQAADAHRLLASRRATGKISLVNGQ</sequence>
<dbReference type="GO" id="GO:0070402">
    <property type="term" value="F:NADPH binding"/>
    <property type="evidence" value="ECO:0007669"/>
    <property type="project" value="TreeGrafter"/>
</dbReference>
<dbReference type="InterPro" id="IPR011032">
    <property type="entry name" value="GroES-like_sf"/>
</dbReference>
<keyword evidence="2" id="KW-0560">Oxidoreductase</keyword>
<dbReference type="GO" id="GO:0005829">
    <property type="term" value="C:cytosol"/>
    <property type="evidence" value="ECO:0007669"/>
    <property type="project" value="TreeGrafter"/>
</dbReference>
<name>G2G743_9ACTN</name>
<dbReference type="Pfam" id="PF00107">
    <property type="entry name" value="ADH_zinc_N"/>
    <property type="match status" value="1"/>
</dbReference>
<dbReference type="Gene3D" id="3.90.180.10">
    <property type="entry name" value="Medium-chain alcohol dehydrogenases, catalytic domain"/>
    <property type="match status" value="1"/>
</dbReference>
<dbReference type="InterPro" id="IPR013149">
    <property type="entry name" value="ADH-like_C"/>
</dbReference>
<dbReference type="PATRIC" id="fig|700597.3.peg.1267"/>
<dbReference type="Proteomes" id="UP000004217">
    <property type="component" value="Unassembled WGS sequence"/>
</dbReference>
<dbReference type="Gene3D" id="3.40.50.720">
    <property type="entry name" value="NAD(P)-binding Rossmann-like Domain"/>
    <property type="match status" value="1"/>
</dbReference>
<dbReference type="PANTHER" id="PTHR48106:SF13">
    <property type="entry name" value="QUINONE OXIDOREDUCTASE-RELATED"/>
    <property type="match status" value="1"/>
</dbReference>
<proteinExistence type="predicted"/>
<dbReference type="SUPFAM" id="SSF51735">
    <property type="entry name" value="NAD(P)-binding Rossmann-fold domains"/>
    <property type="match status" value="1"/>
</dbReference>
<dbReference type="AlphaFoldDB" id="G2G743"/>
<keyword evidence="1" id="KW-0521">NADP</keyword>
<comment type="caution">
    <text evidence="4">The sequence shown here is derived from an EMBL/GenBank/DDBJ whole genome shotgun (WGS) entry which is preliminary data.</text>
</comment>
<keyword evidence="5" id="KW-1185">Reference proteome</keyword>
<evidence type="ECO:0000256" key="2">
    <source>
        <dbReference type="ARBA" id="ARBA00023002"/>
    </source>
</evidence>
<evidence type="ECO:0000313" key="4">
    <source>
        <dbReference type="EMBL" id="EGX60584.1"/>
    </source>
</evidence>
<dbReference type="EMBL" id="AGBF01000012">
    <property type="protein sequence ID" value="EGX60584.1"/>
    <property type="molecule type" value="Genomic_DNA"/>
</dbReference>
<gene>
    <name evidence="4" type="ORF">SZN_06526</name>
</gene>
<dbReference type="SUPFAM" id="SSF50129">
    <property type="entry name" value="GroES-like"/>
    <property type="match status" value="1"/>
</dbReference>
<accession>G2G743</accession>
<evidence type="ECO:0000256" key="1">
    <source>
        <dbReference type="ARBA" id="ARBA00022857"/>
    </source>
</evidence>
<evidence type="ECO:0000259" key="3">
    <source>
        <dbReference type="SMART" id="SM00829"/>
    </source>
</evidence>
<organism evidence="4 5">
    <name type="scientific">Streptomyces zinciresistens K42</name>
    <dbReference type="NCBI Taxonomy" id="700597"/>
    <lineage>
        <taxon>Bacteria</taxon>
        <taxon>Bacillati</taxon>
        <taxon>Actinomycetota</taxon>
        <taxon>Actinomycetes</taxon>
        <taxon>Kitasatosporales</taxon>
        <taxon>Streptomycetaceae</taxon>
        <taxon>Streptomyces</taxon>
    </lineage>
</organism>
<dbReference type="GO" id="GO:0003960">
    <property type="term" value="F:quinone reductase (NADPH) activity"/>
    <property type="evidence" value="ECO:0007669"/>
    <property type="project" value="TreeGrafter"/>
</dbReference>